<organism evidence="1 2">
    <name type="scientific">Serratia marcescens</name>
    <dbReference type="NCBI Taxonomy" id="615"/>
    <lineage>
        <taxon>Bacteria</taxon>
        <taxon>Pseudomonadati</taxon>
        <taxon>Pseudomonadota</taxon>
        <taxon>Gammaproteobacteria</taxon>
        <taxon>Enterobacterales</taxon>
        <taxon>Yersiniaceae</taxon>
        <taxon>Serratia</taxon>
    </lineage>
</organism>
<gene>
    <name evidence="1" type="ORF">FOT62_27580</name>
</gene>
<dbReference type="SUPFAM" id="SSF55961">
    <property type="entry name" value="Bet v1-like"/>
    <property type="match status" value="1"/>
</dbReference>
<comment type="caution">
    <text evidence="1">The sequence shown here is derived from an EMBL/GenBank/DDBJ whole genome shotgun (WGS) entry which is preliminary data.</text>
</comment>
<evidence type="ECO:0000313" key="1">
    <source>
        <dbReference type="EMBL" id="TXE21684.1"/>
    </source>
</evidence>
<dbReference type="RefSeq" id="WP_147882442.1">
    <property type="nucleotide sequence ID" value="NZ_VOUQ01000072.1"/>
</dbReference>
<sequence>MSKVNNNPFVFSHTVDIPAEVAARVWDAWNNLAGWQHWDASLKGTEATENGLSLGKRFLVIPKAGPGAIAVSVTALIEGVHFTTTANSPMGLLSFGHTLTLNDDGQNVSLQHSICALPVEGGPAFPPPLLEKLQADVITSVNELSQFTLKGEEGA</sequence>
<evidence type="ECO:0000313" key="2">
    <source>
        <dbReference type="Proteomes" id="UP000321126"/>
    </source>
</evidence>
<dbReference type="AlphaFoldDB" id="A0A5C7BEM8"/>
<proteinExistence type="predicted"/>
<protein>
    <submittedName>
        <fullName evidence="1">SRPBCC family protein</fullName>
    </submittedName>
</protein>
<name>A0A5C7BEM8_SERMA</name>
<reference evidence="1 2" key="1">
    <citation type="submission" date="2019-07" db="EMBL/GenBank/DDBJ databases">
        <title>Serratia strains were isolated from fresh produce.</title>
        <authorList>
            <person name="Cho G.-S."/>
            <person name="Stein M."/>
            <person name="Lee W."/>
            <person name="Suh S.H."/>
            <person name="Franz C.M.A.P."/>
        </authorList>
    </citation>
    <scope>NUCLEOTIDE SEQUENCE [LARGE SCALE GENOMIC DNA]</scope>
    <source>
        <strain evidence="1 2">S16</strain>
    </source>
</reference>
<dbReference type="InterPro" id="IPR023393">
    <property type="entry name" value="START-like_dom_sf"/>
</dbReference>
<dbReference type="Proteomes" id="UP000321126">
    <property type="component" value="Unassembled WGS sequence"/>
</dbReference>
<accession>A0A5C7BEM8</accession>
<dbReference type="Gene3D" id="3.30.530.20">
    <property type="match status" value="1"/>
</dbReference>
<dbReference type="EMBL" id="VOUQ01000072">
    <property type="protein sequence ID" value="TXE21684.1"/>
    <property type="molecule type" value="Genomic_DNA"/>
</dbReference>